<keyword evidence="3" id="KW-0963">Cytoplasm</keyword>
<dbReference type="EMBL" id="JABEBT010000017">
    <property type="protein sequence ID" value="KAF7637734.1"/>
    <property type="molecule type" value="Genomic_DNA"/>
</dbReference>
<sequence>MVELNQRILLNDSKGVVKYYGELEVTNGFWVGVDWDDKNRGKHDGSYKGKKYFKAFSNTSGSFLRENDLDFEAYFSLISSRRSVPKSKSFSRKKEPEL</sequence>
<keyword evidence="6" id="KW-0143">Chaperone</keyword>
<dbReference type="AlphaFoldDB" id="A0A8S9ZX57"/>
<protein>
    <submittedName>
        <fullName evidence="9">CAP-Gly domain-containing protein</fullName>
    </submittedName>
</protein>
<evidence type="ECO:0000259" key="8">
    <source>
        <dbReference type="PROSITE" id="PS50245"/>
    </source>
</evidence>
<evidence type="ECO:0000256" key="4">
    <source>
        <dbReference type="ARBA" id="ARBA00022614"/>
    </source>
</evidence>
<comment type="subunit">
    <text evidence="7">Supercomplex made of cofactors A to E. Cofactors A and D function by capturing and stabilizing tubulin in a quasi-native conformation. Cofactor E binds to the cofactor D-tubulin complex; interaction with cofactor C then causes the release of tubulin polypeptides that are committed to the native state.</text>
</comment>
<dbReference type="Proteomes" id="UP000605970">
    <property type="component" value="Unassembled WGS sequence"/>
</dbReference>
<dbReference type="SUPFAM" id="SSF74924">
    <property type="entry name" value="Cap-Gly domain"/>
    <property type="match status" value="1"/>
</dbReference>
<evidence type="ECO:0000256" key="2">
    <source>
        <dbReference type="ARBA" id="ARBA00006286"/>
    </source>
</evidence>
<dbReference type="InterPro" id="IPR036859">
    <property type="entry name" value="CAP-Gly_dom_sf"/>
</dbReference>
<comment type="subcellular location">
    <subcellularLocation>
        <location evidence="1">Cytoplasm</location>
    </subcellularLocation>
</comment>
<feature type="domain" description="CAP-Gly" evidence="8">
    <location>
        <begin position="21"/>
        <end position="65"/>
    </location>
</feature>
<keyword evidence="4" id="KW-0433">Leucine-rich repeat</keyword>
<proteinExistence type="inferred from homology"/>
<dbReference type="FunFam" id="2.30.30.190:FF:000016">
    <property type="entry name" value="Tubulin-folding cofactor E"/>
    <property type="match status" value="1"/>
</dbReference>
<dbReference type="GO" id="GO:0005737">
    <property type="term" value="C:cytoplasm"/>
    <property type="evidence" value="ECO:0007669"/>
    <property type="project" value="UniProtKB-SubCell"/>
</dbReference>
<evidence type="ECO:0000256" key="5">
    <source>
        <dbReference type="ARBA" id="ARBA00022737"/>
    </source>
</evidence>
<comment type="caution">
    <text evidence="9">The sequence shown here is derived from an EMBL/GenBank/DDBJ whole genome shotgun (WGS) entry which is preliminary data.</text>
</comment>
<evidence type="ECO:0000256" key="1">
    <source>
        <dbReference type="ARBA" id="ARBA00004496"/>
    </source>
</evidence>
<name>A0A8S9ZX57_9BILA</name>
<keyword evidence="10" id="KW-1185">Reference proteome</keyword>
<accession>A0A8S9ZX57</accession>
<organism evidence="9 10">
    <name type="scientific">Meloidogyne graminicola</name>
    <dbReference type="NCBI Taxonomy" id="189291"/>
    <lineage>
        <taxon>Eukaryota</taxon>
        <taxon>Metazoa</taxon>
        <taxon>Ecdysozoa</taxon>
        <taxon>Nematoda</taxon>
        <taxon>Chromadorea</taxon>
        <taxon>Rhabditida</taxon>
        <taxon>Tylenchina</taxon>
        <taxon>Tylenchomorpha</taxon>
        <taxon>Tylenchoidea</taxon>
        <taxon>Meloidogynidae</taxon>
        <taxon>Meloidogyninae</taxon>
        <taxon>Meloidogyne</taxon>
    </lineage>
</organism>
<comment type="similarity">
    <text evidence="2">Belongs to the TBCE family.</text>
</comment>
<keyword evidence="5" id="KW-0677">Repeat</keyword>
<dbReference type="PROSITE" id="PS50245">
    <property type="entry name" value="CAP_GLY_2"/>
    <property type="match status" value="1"/>
</dbReference>
<dbReference type="InterPro" id="IPR000938">
    <property type="entry name" value="CAP-Gly_domain"/>
</dbReference>
<dbReference type="OrthoDB" id="5273213at2759"/>
<evidence type="ECO:0000313" key="9">
    <source>
        <dbReference type="EMBL" id="KAF7637734.1"/>
    </source>
</evidence>
<dbReference type="Pfam" id="PF01302">
    <property type="entry name" value="CAP_GLY"/>
    <property type="match status" value="1"/>
</dbReference>
<gene>
    <name evidence="9" type="ORF">Mgra_00002710</name>
</gene>
<dbReference type="SMART" id="SM01052">
    <property type="entry name" value="CAP_GLY"/>
    <property type="match status" value="1"/>
</dbReference>
<evidence type="ECO:0000313" key="10">
    <source>
        <dbReference type="Proteomes" id="UP000605970"/>
    </source>
</evidence>
<evidence type="ECO:0000256" key="6">
    <source>
        <dbReference type="ARBA" id="ARBA00023186"/>
    </source>
</evidence>
<evidence type="ECO:0000256" key="3">
    <source>
        <dbReference type="ARBA" id="ARBA00022490"/>
    </source>
</evidence>
<reference evidence="9" key="1">
    <citation type="journal article" date="2020" name="Ecol. Evol.">
        <title>Genome structure and content of the rice root-knot nematode (Meloidogyne graminicola).</title>
        <authorList>
            <person name="Phan N.T."/>
            <person name="Danchin E.G.J."/>
            <person name="Klopp C."/>
            <person name="Perfus-Barbeoch L."/>
            <person name="Kozlowski D.K."/>
            <person name="Koutsovoulos G.D."/>
            <person name="Lopez-Roques C."/>
            <person name="Bouchez O."/>
            <person name="Zahm M."/>
            <person name="Besnard G."/>
            <person name="Bellafiore S."/>
        </authorList>
    </citation>
    <scope>NUCLEOTIDE SEQUENCE</scope>
    <source>
        <strain evidence="9">VN-18</strain>
    </source>
</reference>
<dbReference type="PROSITE" id="PS00845">
    <property type="entry name" value="CAP_GLY_1"/>
    <property type="match status" value="1"/>
</dbReference>
<evidence type="ECO:0000256" key="7">
    <source>
        <dbReference type="ARBA" id="ARBA00026055"/>
    </source>
</evidence>
<dbReference type="Gene3D" id="2.30.30.190">
    <property type="entry name" value="CAP Gly-rich-like domain"/>
    <property type="match status" value="1"/>
</dbReference>